<organism evidence="2 3">
    <name type="scientific">Nocardia amamiensis</name>
    <dbReference type="NCBI Taxonomy" id="404578"/>
    <lineage>
        <taxon>Bacteria</taxon>
        <taxon>Bacillati</taxon>
        <taxon>Actinomycetota</taxon>
        <taxon>Actinomycetes</taxon>
        <taxon>Mycobacteriales</taxon>
        <taxon>Nocardiaceae</taxon>
        <taxon>Nocardia</taxon>
    </lineage>
</organism>
<keyword evidence="3" id="KW-1185">Reference proteome</keyword>
<name>A0ABS0CWZ3_9NOCA</name>
<dbReference type="InterPro" id="IPR012338">
    <property type="entry name" value="Beta-lactam/transpept-like"/>
</dbReference>
<evidence type="ECO:0000256" key="1">
    <source>
        <dbReference type="SAM" id="SignalP"/>
    </source>
</evidence>
<protein>
    <recommendedName>
        <fullName evidence="4">Serine hydrolase</fullName>
    </recommendedName>
</protein>
<evidence type="ECO:0000313" key="2">
    <source>
        <dbReference type="EMBL" id="MBF6300695.1"/>
    </source>
</evidence>
<keyword evidence="1" id="KW-0732">Signal</keyword>
<feature type="chain" id="PRO_5045557535" description="Serine hydrolase" evidence="1">
    <location>
        <begin position="22"/>
        <end position="234"/>
    </location>
</feature>
<reference evidence="2 3" key="1">
    <citation type="submission" date="2020-10" db="EMBL/GenBank/DDBJ databases">
        <title>Identification of Nocardia species via Next-generation sequencing and recognition of intraspecies genetic diversity.</title>
        <authorList>
            <person name="Li P."/>
            <person name="Li P."/>
            <person name="Lu B."/>
        </authorList>
    </citation>
    <scope>NUCLEOTIDE SEQUENCE [LARGE SCALE GENOMIC DNA]</scope>
    <source>
        <strain evidence="2 3">BJ06-0157</strain>
    </source>
</reference>
<dbReference type="Proteomes" id="UP000702209">
    <property type="component" value="Unassembled WGS sequence"/>
</dbReference>
<dbReference type="SUPFAM" id="SSF56601">
    <property type="entry name" value="beta-lactamase/transpeptidase-like"/>
    <property type="match status" value="1"/>
</dbReference>
<dbReference type="EMBL" id="JADLQX010000020">
    <property type="protein sequence ID" value="MBF6300695.1"/>
    <property type="molecule type" value="Genomic_DNA"/>
</dbReference>
<proteinExistence type="predicted"/>
<evidence type="ECO:0000313" key="3">
    <source>
        <dbReference type="Proteomes" id="UP000702209"/>
    </source>
</evidence>
<gene>
    <name evidence="2" type="ORF">IU459_24580</name>
</gene>
<accession>A0ABS0CWZ3</accession>
<evidence type="ECO:0008006" key="4">
    <source>
        <dbReference type="Google" id="ProtNLM"/>
    </source>
</evidence>
<sequence>MTTTALIAGACLALFAPVAAAEPEESGAASVPPRTAISVRTTFGIGWGTANEHESRSSLSLAKLFMADYALRHGDGSAEDRALAERMIRYSDDGAASQMEAKYPQAVAAIAQEYGLTETVPGPSWGAGATSVANVSDFLVAKLRADPGSPIFEWMAAAGSMAQDGTEQDWGTARWPFVLGTKWGWSDFGEPEVASASYGNGFAVTAHTRGTAAEQTADVLAALGAMMSGQPHFR</sequence>
<feature type="signal peptide" evidence="1">
    <location>
        <begin position="1"/>
        <end position="21"/>
    </location>
</feature>
<dbReference type="Gene3D" id="3.40.710.10">
    <property type="entry name" value="DD-peptidase/beta-lactamase superfamily"/>
    <property type="match status" value="1"/>
</dbReference>
<comment type="caution">
    <text evidence="2">The sequence shown here is derived from an EMBL/GenBank/DDBJ whole genome shotgun (WGS) entry which is preliminary data.</text>
</comment>